<dbReference type="CDD" id="cd05930">
    <property type="entry name" value="A_NRPS"/>
    <property type="match status" value="1"/>
</dbReference>
<dbReference type="Pfam" id="PF00550">
    <property type="entry name" value="PP-binding"/>
    <property type="match status" value="1"/>
</dbReference>
<dbReference type="Pfam" id="PF00501">
    <property type="entry name" value="AMP-binding"/>
    <property type="match status" value="1"/>
</dbReference>
<sequence length="1339" mass="146077">MTSEAIEGYPLSAEQRRLWGVAGARRVRAEVLITGPLRVDALERAVADTAGRFEILRTRMARLPGMSTPLQAVADLAVAVHPGALPPADAAEDRPLRCALQADGPGRHRLQVELPALNMDAFALRDLVNAVGQAYAGQTPEGEPLQYIDYADWQREFLAGDDKAEAAAHWRGLAETLPPATALPYERQEAPREAAAWGVLEEALEGADASAWREQARRSGVDLEVLAHAGFQALLWKLSGQGPRVVSTLRLDGRAYEQLAGALGTFARSLPVVTALPADYTLEDLMGALRQTHAAHRQHALAFDADTYPSLAPSAAQAPYVFRFVSWPDTDHAGARFHLERLEAREDVAALLLTVTDDGARLGLRLDYDAGRFASADMARLLRAYRVLLDEACRHPTARLGTLRVLDAREEDRVVREWNATAERVDAPCVHEQFAAFAASQPDAPAVVCEGVTLSFREVNRRANQLAAHLRSLNVAPGDAVGLCLPRSADAIVALLGILKAGAAYVPLDAELPAKRLVFILENTRAAVAVTLAELEGRLEGFGGARVRLDADRARLDAASDADPALPLDPEHLAYVLYTSGSSGQPKGVMVRHRGLIHLGAALERAIYRGRGERLAVGLNASLAFDASVKQILQVCRGHTLHVLTDRVRLDGAAMAALLRQAPLDVLDLTPTQLRLLLENRDGLPLSGLPVLLLGGEAIDPALWKRLATEGRGAYNLYGPTECTVDTTTVAVTADAAEPTLGGPLMNVRAYLLDAGGRPVPVGVPGELYIGGDGVARGYCGRPDLTAERFVPDPFSPTPGARMYRSGDLMRFTETGALVFLGRVDFQVKVRGFRIELEEIEQALATHPEVRHAAVTARDGGAEGAQLVAYVMPKRRHGARLDGRARYALPNGLAILHQNKNETDYLYRELFQERLYIRHGVRLPARGVILDVGANIGMFSLFASLHAPDCQVYAFEPLPPLYETAAANCELYGPRVKVLPVGMSNREHTATFTFYSRYTMMSGQSEYANAADEVDVIKTFLRNQRAAGDAAADTLLTNADELLEGRFAEERHPARLRRLSDVMREEGLGQVDLLKVDVQRAELDVLEGIDDEHWPGIRQVVMEVHDARGHASEGRAQAIERLLTARGFQVRVEQDPLLAGTDRHNLYAWREDAPVAPADATVDAARVSAILTEDSVRAHLRQVLPEFMLPRHFVFLDTLPLTLTGKVDRKALPAPEASAPRAQASFVEPRNDLERRIARVFAEVLKVERVGIHDAFFDLGGHSLLLVQAHNKLVKVLPRPVSMLDLFRHPTVASLVTFLEADRDGAAAPKEDGDVDEAARRRVEAMKRQKQRGKGRGDL</sequence>
<dbReference type="InterPro" id="IPR036736">
    <property type="entry name" value="ACP-like_sf"/>
</dbReference>
<organism evidence="5 6">
    <name type="scientific">Corallococcus macrosporus</name>
    <dbReference type="NCBI Taxonomy" id="35"/>
    <lineage>
        <taxon>Bacteria</taxon>
        <taxon>Pseudomonadati</taxon>
        <taxon>Myxococcota</taxon>
        <taxon>Myxococcia</taxon>
        <taxon>Myxococcales</taxon>
        <taxon>Cystobacterineae</taxon>
        <taxon>Myxococcaceae</taxon>
        <taxon>Corallococcus</taxon>
    </lineage>
</organism>
<feature type="region of interest" description="Disordered" evidence="3">
    <location>
        <begin position="1306"/>
        <end position="1339"/>
    </location>
</feature>
<keyword evidence="1" id="KW-0596">Phosphopantetheine</keyword>
<keyword evidence="6" id="KW-1185">Reference proteome</keyword>
<feature type="compositionally biased region" description="Basic and acidic residues" evidence="3">
    <location>
        <begin position="1306"/>
        <end position="1327"/>
    </location>
</feature>
<evidence type="ECO:0000256" key="1">
    <source>
        <dbReference type="ARBA" id="ARBA00022450"/>
    </source>
</evidence>
<evidence type="ECO:0000256" key="3">
    <source>
        <dbReference type="SAM" id="MobiDB-lite"/>
    </source>
</evidence>
<dbReference type="InterPro" id="IPR029058">
    <property type="entry name" value="AB_hydrolase_fold"/>
</dbReference>
<dbReference type="Gene3D" id="3.40.50.150">
    <property type="entry name" value="Vaccinia Virus protein VP39"/>
    <property type="match status" value="1"/>
</dbReference>
<dbReference type="Pfam" id="PF00668">
    <property type="entry name" value="Condensation"/>
    <property type="match status" value="1"/>
</dbReference>
<dbReference type="InterPro" id="IPR020806">
    <property type="entry name" value="PKS_PP-bd"/>
</dbReference>
<reference evidence="5 6" key="1">
    <citation type="submission" date="2021-02" db="EMBL/GenBank/DDBJ databases">
        <title>De Novo genome assembly of isolated myxobacteria.</title>
        <authorList>
            <person name="Stevens D.C."/>
        </authorList>
    </citation>
    <scope>NUCLEOTIDE SEQUENCE [LARGE SCALE GENOMIC DNA]</scope>
    <source>
        <strain evidence="5 6">ATCC 29039</strain>
    </source>
</reference>
<dbReference type="RefSeq" id="WP_207057129.1">
    <property type="nucleotide sequence ID" value="NZ_JAFIMU010000012.1"/>
</dbReference>
<accession>A0ABS3DMR8</accession>
<gene>
    <name evidence="5" type="ORF">JYK02_34265</name>
</gene>
<dbReference type="InterPro" id="IPR020845">
    <property type="entry name" value="AMP-binding_CS"/>
</dbReference>
<dbReference type="PANTHER" id="PTHR45527:SF1">
    <property type="entry name" value="FATTY ACID SYNTHASE"/>
    <property type="match status" value="1"/>
</dbReference>
<dbReference type="PROSITE" id="PS00455">
    <property type="entry name" value="AMP_BINDING"/>
    <property type="match status" value="1"/>
</dbReference>
<feature type="compositionally biased region" description="Basic residues" evidence="3">
    <location>
        <begin position="1328"/>
        <end position="1339"/>
    </location>
</feature>
<dbReference type="Gene3D" id="3.40.50.1820">
    <property type="entry name" value="alpha/beta hydrolase"/>
    <property type="match status" value="1"/>
</dbReference>
<dbReference type="InterPro" id="IPR029063">
    <property type="entry name" value="SAM-dependent_MTases_sf"/>
</dbReference>
<feature type="domain" description="Carrier" evidence="4">
    <location>
        <begin position="1228"/>
        <end position="1303"/>
    </location>
</feature>
<dbReference type="Gene3D" id="2.30.38.10">
    <property type="entry name" value="Luciferase, Domain 3"/>
    <property type="match status" value="1"/>
</dbReference>
<dbReference type="NCBIfam" id="TIGR01444">
    <property type="entry name" value="fkbM_fam"/>
    <property type="match status" value="1"/>
</dbReference>
<dbReference type="PANTHER" id="PTHR45527">
    <property type="entry name" value="NONRIBOSOMAL PEPTIDE SYNTHETASE"/>
    <property type="match status" value="1"/>
</dbReference>
<dbReference type="Pfam" id="PF05050">
    <property type="entry name" value="Methyltransf_21"/>
    <property type="match status" value="1"/>
</dbReference>
<dbReference type="InterPro" id="IPR023213">
    <property type="entry name" value="CAT-like_dom_sf"/>
</dbReference>
<proteinExistence type="predicted"/>
<dbReference type="Gene3D" id="3.30.559.10">
    <property type="entry name" value="Chloramphenicol acetyltransferase-like domain"/>
    <property type="match status" value="1"/>
</dbReference>
<evidence type="ECO:0000259" key="4">
    <source>
        <dbReference type="PROSITE" id="PS50075"/>
    </source>
</evidence>
<dbReference type="SUPFAM" id="SSF53335">
    <property type="entry name" value="S-adenosyl-L-methionine-dependent methyltransferases"/>
    <property type="match status" value="1"/>
</dbReference>
<dbReference type="InterPro" id="IPR009081">
    <property type="entry name" value="PP-bd_ACP"/>
</dbReference>
<dbReference type="InterPro" id="IPR000873">
    <property type="entry name" value="AMP-dep_synth/lig_dom"/>
</dbReference>
<dbReference type="InterPro" id="IPR010071">
    <property type="entry name" value="AA_adenyl_dom"/>
</dbReference>
<dbReference type="InterPro" id="IPR025110">
    <property type="entry name" value="AMP-bd_C"/>
</dbReference>
<keyword evidence="2" id="KW-0597">Phosphoprotein</keyword>
<dbReference type="InterPro" id="IPR045851">
    <property type="entry name" value="AMP-bd_C_sf"/>
</dbReference>
<dbReference type="Gene3D" id="3.40.50.980">
    <property type="match status" value="2"/>
</dbReference>
<dbReference type="PROSITE" id="PS50075">
    <property type="entry name" value="CARRIER"/>
    <property type="match status" value="1"/>
</dbReference>
<evidence type="ECO:0000313" key="5">
    <source>
        <dbReference type="EMBL" id="MBN8232595.1"/>
    </source>
</evidence>
<evidence type="ECO:0000313" key="6">
    <source>
        <dbReference type="Proteomes" id="UP000664052"/>
    </source>
</evidence>
<dbReference type="Proteomes" id="UP000664052">
    <property type="component" value="Unassembled WGS sequence"/>
</dbReference>
<comment type="caution">
    <text evidence="5">The sequence shown here is derived from an EMBL/GenBank/DDBJ whole genome shotgun (WGS) entry which is preliminary data.</text>
</comment>
<dbReference type="SUPFAM" id="SSF52777">
    <property type="entry name" value="CoA-dependent acyltransferases"/>
    <property type="match status" value="2"/>
</dbReference>
<dbReference type="Gene3D" id="3.30.559.30">
    <property type="entry name" value="Nonribosomal peptide synthetase, condensation domain"/>
    <property type="match status" value="1"/>
</dbReference>
<dbReference type="SUPFAM" id="SSF47336">
    <property type="entry name" value="ACP-like"/>
    <property type="match status" value="1"/>
</dbReference>
<dbReference type="SMART" id="SM00823">
    <property type="entry name" value="PKS_PP"/>
    <property type="match status" value="1"/>
</dbReference>
<dbReference type="Gene3D" id="3.30.300.30">
    <property type="match status" value="2"/>
</dbReference>
<dbReference type="SUPFAM" id="SSF56801">
    <property type="entry name" value="Acetyl-CoA synthetase-like"/>
    <property type="match status" value="1"/>
</dbReference>
<dbReference type="InterPro" id="IPR006342">
    <property type="entry name" value="FkbM_mtfrase"/>
</dbReference>
<dbReference type="InterPro" id="IPR001242">
    <property type="entry name" value="Condensation_dom"/>
</dbReference>
<dbReference type="Pfam" id="PF13193">
    <property type="entry name" value="AMP-binding_C"/>
    <property type="match status" value="1"/>
</dbReference>
<name>A0ABS3DMR8_9BACT</name>
<protein>
    <submittedName>
        <fullName evidence="5">Amino acid adenylation domain-containing protein</fullName>
    </submittedName>
</protein>
<dbReference type="NCBIfam" id="TIGR01733">
    <property type="entry name" value="AA-adenyl-dom"/>
    <property type="match status" value="1"/>
</dbReference>
<dbReference type="EMBL" id="JAFIMU010000012">
    <property type="protein sequence ID" value="MBN8232595.1"/>
    <property type="molecule type" value="Genomic_DNA"/>
</dbReference>
<evidence type="ECO:0000256" key="2">
    <source>
        <dbReference type="ARBA" id="ARBA00022553"/>
    </source>
</evidence>